<dbReference type="Proteomes" id="UP000287166">
    <property type="component" value="Unassembled WGS sequence"/>
</dbReference>
<keyword evidence="4" id="KW-1185">Reference proteome</keyword>
<evidence type="ECO:0000256" key="1">
    <source>
        <dbReference type="RuleBase" id="RU363098"/>
    </source>
</evidence>
<dbReference type="GO" id="GO:0030422">
    <property type="term" value="P:siRNA processing"/>
    <property type="evidence" value="ECO:0007669"/>
    <property type="project" value="TreeGrafter"/>
</dbReference>
<comment type="catalytic activity">
    <reaction evidence="1">
        <text>RNA(n) + a ribonucleoside 5'-triphosphate = RNA(n+1) + diphosphate</text>
        <dbReference type="Rhea" id="RHEA:21248"/>
        <dbReference type="Rhea" id="RHEA-COMP:14527"/>
        <dbReference type="Rhea" id="RHEA-COMP:17342"/>
        <dbReference type="ChEBI" id="CHEBI:33019"/>
        <dbReference type="ChEBI" id="CHEBI:61557"/>
        <dbReference type="ChEBI" id="CHEBI:140395"/>
        <dbReference type="EC" id="2.7.7.48"/>
    </reaction>
</comment>
<sequence>MIYALQEVLANSWISVLYTPSKIEALLGSRAESCSVVFLKTNSPPVFLTESDSDGSALSELLEPRPERIWSPWKDQPMPSGCHSLMLEFSCDSDAEDFIYACRSGLSLDYSPKPSIRIRDNLFSPEILKDLDKFLSKLQFELAFEIEKTITRSILSALEVLSMKREITNLQRDHGHHASQIFHLFASLVEDGGPSGRKRRRPALSTAAEPWENYQVALTLLLRQAVKHFVEEQQRPRPAVALPLVESTVDAAYLCYHLIFTPTRHILEGPLPDQSNSVLRRFGHHECFLRVSFQDENQTKLRRNTEFSIVGLLRKRYHPLLLNGLRITGRPYELLGYSMSGLREHSVWFVTPFEDRNGQRQNAQTIRNSLGDFSRKQGRPTLLLRQPARLSARWAQAFSATDPSVTLRPDQIDLDFPDKISETGQLMTDGCSPISVDLARDIWRSMQIAKKRSAKFQGVPSAFQFRLGGAKGVVVQDPSIPGKCLRLRPSQIKFDAPDDLTFNVQSTSSQPKAMFLNRPLIVLMEYLQVDCDRIIQLQDNAIRRAQSVRSSFINASKVFEQHGLGETFHLPTLFRNVSSILHLRMMDGIEEGALGWANDLVEGSLHCAETHILRELKYRAHIEVPGSYTLLGVSDEWGCLREGEIYATVHDPKTGQLTPITGSVAITRSPQIHPGDLQVVQAVIRPELEHLTNVVVFSCEGQRSLASCLGGGDLDGDDFNIILDPKLIPPTVKPPGAYESLPIKTTARECGIADVVDFIFDYIESDLIGYIAISHLRFSDLKDPGCDECLQLAKFASQAVDFPKTGTPVNFFSLPRIRNQPRPDFLAREGDDLQSNQYYTSKKLLGILSRRVPVKTWYPGSWNKSYPPSDCAVIIRALSSINLPNLGLPAHTKPSKELSEEMQHLLDAYCDQLLAIAKVHTITKTKDAYISEAELVSGTIMANWSDHRRQKDAVSAMNLQTSRLVRAVRAEFQESGSAAANEDNYKEDYEDRAFREAVDDDETPMMLETFKRAWAAWYVAEISLIEYSGAFGPQSFGLIALGRMLEIVKRCKSS</sequence>
<keyword evidence="1" id="KW-0696">RNA-directed RNA polymerase</keyword>
<keyword evidence="1" id="KW-0548">Nucleotidyltransferase</keyword>
<evidence type="ECO:0000259" key="2">
    <source>
        <dbReference type="Pfam" id="PF05183"/>
    </source>
</evidence>
<dbReference type="InParanoid" id="A0A401GSE1"/>
<organism evidence="3 4">
    <name type="scientific">Sparassis crispa</name>
    <dbReference type="NCBI Taxonomy" id="139825"/>
    <lineage>
        <taxon>Eukaryota</taxon>
        <taxon>Fungi</taxon>
        <taxon>Dikarya</taxon>
        <taxon>Basidiomycota</taxon>
        <taxon>Agaricomycotina</taxon>
        <taxon>Agaricomycetes</taxon>
        <taxon>Polyporales</taxon>
        <taxon>Sparassidaceae</taxon>
        <taxon>Sparassis</taxon>
    </lineage>
</organism>
<dbReference type="AlphaFoldDB" id="A0A401GSE1"/>
<feature type="domain" description="RDRP core" evidence="2">
    <location>
        <begin position="260"/>
        <end position="852"/>
    </location>
</feature>
<name>A0A401GSE1_9APHY</name>
<accession>A0A401GSE1</accession>
<dbReference type="PANTHER" id="PTHR23079:SF55">
    <property type="entry name" value="RNA-DIRECTED RNA POLYMERASE"/>
    <property type="match status" value="1"/>
</dbReference>
<dbReference type="Pfam" id="PF05183">
    <property type="entry name" value="RdRP"/>
    <property type="match status" value="1"/>
</dbReference>
<dbReference type="STRING" id="139825.A0A401GSE1"/>
<dbReference type="RefSeq" id="XP_027616040.1">
    <property type="nucleotide sequence ID" value="XM_027760239.1"/>
</dbReference>
<dbReference type="GO" id="GO:0003723">
    <property type="term" value="F:RNA binding"/>
    <property type="evidence" value="ECO:0007669"/>
    <property type="project" value="UniProtKB-KW"/>
</dbReference>
<comment type="similarity">
    <text evidence="1">Belongs to the RdRP family.</text>
</comment>
<dbReference type="GO" id="GO:0003968">
    <property type="term" value="F:RNA-directed RNA polymerase activity"/>
    <property type="evidence" value="ECO:0007669"/>
    <property type="project" value="UniProtKB-KW"/>
</dbReference>
<dbReference type="OrthoDB" id="6513042at2759"/>
<proteinExistence type="inferred from homology"/>
<gene>
    <name evidence="3" type="ORF">SCP_0703130</name>
</gene>
<evidence type="ECO:0000313" key="3">
    <source>
        <dbReference type="EMBL" id="GBE85127.1"/>
    </source>
</evidence>
<dbReference type="InterPro" id="IPR007855">
    <property type="entry name" value="RDRP"/>
</dbReference>
<dbReference type="PANTHER" id="PTHR23079">
    <property type="entry name" value="RNA-DEPENDENT RNA POLYMERASE"/>
    <property type="match status" value="1"/>
</dbReference>
<dbReference type="EMBL" id="BFAD01000007">
    <property type="protein sequence ID" value="GBE85127.1"/>
    <property type="molecule type" value="Genomic_DNA"/>
</dbReference>
<protein>
    <recommendedName>
        <fullName evidence="1">RNA-dependent RNA polymerase</fullName>
        <ecNumber evidence="1">2.7.7.48</ecNumber>
    </recommendedName>
</protein>
<dbReference type="GO" id="GO:0031380">
    <property type="term" value="C:nuclear RNA-directed RNA polymerase complex"/>
    <property type="evidence" value="ECO:0007669"/>
    <property type="project" value="TreeGrafter"/>
</dbReference>
<keyword evidence="1" id="KW-0808">Transferase</keyword>
<reference evidence="3 4" key="1">
    <citation type="journal article" date="2018" name="Sci. Rep.">
        <title>Genome sequence of the cauliflower mushroom Sparassis crispa (Hanabiratake) and its association with beneficial usage.</title>
        <authorList>
            <person name="Kiyama R."/>
            <person name="Furutani Y."/>
            <person name="Kawaguchi K."/>
            <person name="Nakanishi T."/>
        </authorList>
    </citation>
    <scope>NUCLEOTIDE SEQUENCE [LARGE SCALE GENOMIC DNA]</scope>
</reference>
<evidence type="ECO:0000313" key="4">
    <source>
        <dbReference type="Proteomes" id="UP000287166"/>
    </source>
</evidence>
<comment type="caution">
    <text evidence="3">The sequence shown here is derived from an EMBL/GenBank/DDBJ whole genome shotgun (WGS) entry which is preliminary data.</text>
</comment>
<dbReference type="GeneID" id="38782044"/>
<keyword evidence="1" id="KW-0694">RNA-binding</keyword>
<dbReference type="EC" id="2.7.7.48" evidence="1"/>
<dbReference type="InterPro" id="IPR057596">
    <property type="entry name" value="RDRP_core"/>
</dbReference>